<organism evidence="1">
    <name type="scientific">Dechloromonas aromatica (strain RCB)</name>
    <dbReference type="NCBI Taxonomy" id="159087"/>
    <lineage>
        <taxon>Bacteria</taxon>
        <taxon>Pseudomonadati</taxon>
        <taxon>Pseudomonadota</taxon>
        <taxon>Betaproteobacteria</taxon>
        <taxon>Rhodocyclales</taxon>
        <taxon>Azonexaceae</taxon>
        <taxon>Dechloromonas</taxon>
    </lineage>
</organism>
<proteinExistence type="predicted"/>
<protein>
    <submittedName>
        <fullName evidence="1">Periplasmic binding protein-related protein</fullName>
    </submittedName>
</protein>
<dbReference type="KEGG" id="dar:Daro_3685"/>
<dbReference type="Gene3D" id="3.40.190.10">
    <property type="entry name" value="Periplasmic binding protein-like II"/>
    <property type="match status" value="2"/>
</dbReference>
<dbReference type="SUPFAM" id="SSF53850">
    <property type="entry name" value="Periplasmic binding protein-like II"/>
    <property type="match status" value="1"/>
</dbReference>
<dbReference type="STRING" id="159087.Daro_3685"/>
<reference evidence="1" key="1">
    <citation type="submission" date="2005-08" db="EMBL/GenBank/DDBJ databases">
        <title>Complete sequence of Dechloromonas aromatica RCB.</title>
        <authorList>
            <person name="Salinero K.K."/>
            <person name="Copeland A."/>
            <person name="Lucas S."/>
            <person name="Lapidus A."/>
            <person name="Barry K."/>
            <person name="Detter J.C."/>
            <person name="Glavina T."/>
            <person name="Hammon N."/>
            <person name="Israni S."/>
            <person name="Pitluck S."/>
            <person name="Di Bartolo G."/>
            <person name="Trong S."/>
            <person name="Schmutz J."/>
            <person name="Larimer F."/>
            <person name="Land M."/>
            <person name="Ivanova N."/>
            <person name="Richardson P."/>
        </authorList>
    </citation>
    <scope>NUCLEOTIDE SEQUENCE</scope>
    <source>
        <strain evidence="1">RCB</strain>
    </source>
</reference>
<dbReference type="OrthoDB" id="5343002at2"/>
<dbReference type="PANTHER" id="PTHR35841:SF1">
    <property type="entry name" value="PHOSPHONATES-BINDING PERIPLASMIC PROTEIN"/>
    <property type="match status" value="1"/>
</dbReference>
<dbReference type="Pfam" id="PF12974">
    <property type="entry name" value="Phosphonate-bd"/>
    <property type="match status" value="1"/>
</dbReference>
<sequence length="285" mass="31291">MFFAIRQASFYFLSLWLVLCSPLILAAPPQEISVGIVPQQAATALAKAWIPLLAEISQRSGIRLTFKTAPDIPAFEERMKRGEYDLAYMNPYHYTVFSKQPGYRAFAREKNRKLVGIIVVRKDDPSSSLEELAGKTVAFPAPAAFAASILPRAEFSRKNIPIKAQFVNSHDSVYRGVAQGSFAAGAGIKRTLEAIEPAISRQLRILATTPSYVPHAFAAHPRVAARTLDKVMAAMLTLDLDEAGRTALEPLSFKGIEGGADKDWDEIRKLRIDLQVGQPGKSPLP</sequence>
<name>Q479R7_DECAR</name>
<accession>Q479R7</accession>
<gene>
    <name evidence="1" type="ordered locus">Daro_3685</name>
</gene>
<dbReference type="HOGENOM" id="CLU_051472_7_0_4"/>
<dbReference type="AlphaFoldDB" id="Q479R7"/>
<evidence type="ECO:0000313" key="1">
    <source>
        <dbReference type="EMBL" id="AAZ48414.1"/>
    </source>
</evidence>
<dbReference type="PANTHER" id="PTHR35841">
    <property type="entry name" value="PHOSPHONATES-BINDING PERIPLASMIC PROTEIN"/>
    <property type="match status" value="1"/>
</dbReference>
<dbReference type="EMBL" id="CP000089">
    <property type="protein sequence ID" value="AAZ48414.1"/>
    <property type="molecule type" value="Genomic_DNA"/>
</dbReference>
<dbReference type="eggNOG" id="COG3221">
    <property type="taxonomic scope" value="Bacteria"/>
</dbReference>